<evidence type="ECO:0000256" key="1">
    <source>
        <dbReference type="SAM" id="Coils"/>
    </source>
</evidence>
<keyword evidence="1" id="KW-0175">Coiled coil</keyword>
<dbReference type="AlphaFoldDB" id="A0AAV7SW52"/>
<name>A0AAV7SW52_PLEWA</name>
<feature type="coiled-coil region" evidence="1">
    <location>
        <begin position="58"/>
        <end position="92"/>
    </location>
</feature>
<keyword evidence="3" id="KW-1185">Reference proteome</keyword>
<gene>
    <name evidence="2" type="ORF">NDU88_000137</name>
</gene>
<accession>A0AAV7SW52</accession>
<protein>
    <submittedName>
        <fullName evidence="2">Uncharacterized protein</fullName>
    </submittedName>
</protein>
<sequence length="184" mass="21051">MPMGVRIARPQARTRLAQMQKCYRGYTIRYDTIRELQTETRAESRRARIGTKQLQGTVRKVARSCIEIEEKLNAMENRTAAVEAEVDALKEQTVANGGQLTDIMWKLEDYENQQRRNNLRFLGIEEGVEGNDIREYMMKLLLANSNIAVIRHQCQEDALGPSAQNKKEHLNQATTVRYGIGPCP</sequence>
<organism evidence="2 3">
    <name type="scientific">Pleurodeles waltl</name>
    <name type="common">Iberian ribbed newt</name>
    <dbReference type="NCBI Taxonomy" id="8319"/>
    <lineage>
        <taxon>Eukaryota</taxon>
        <taxon>Metazoa</taxon>
        <taxon>Chordata</taxon>
        <taxon>Craniata</taxon>
        <taxon>Vertebrata</taxon>
        <taxon>Euteleostomi</taxon>
        <taxon>Amphibia</taxon>
        <taxon>Batrachia</taxon>
        <taxon>Caudata</taxon>
        <taxon>Salamandroidea</taxon>
        <taxon>Salamandridae</taxon>
        <taxon>Pleurodelinae</taxon>
        <taxon>Pleurodeles</taxon>
    </lineage>
</organism>
<comment type="caution">
    <text evidence="2">The sequence shown here is derived from an EMBL/GenBank/DDBJ whole genome shotgun (WGS) entry which is preliminary data.</text>
</comment>
<dbReference type="EMBL" id="JANPWB010000007">
    <property type="protein sequence ID" value="KAJ1168188.1"/>
    <property type="molecule type" value="Genomic_DNA"/>
</dbReference>
<dbReference type="Proteomes" id="UP001066276">
    <property type="component" value="Chromosome 4_1"/>
</dbReference>
<proteinExistence type="predicted"/>
<evidence type="ECO:0000313" key="3">
    <source>
        <dbReference type="Proteomes" id="UP001066276"/>
    </source>
</evidence>
<reference evidence="2" key="1">
    <citation type="journal article" date="2022" name="bioRxiv">
        <title>Sequencing and chromosome-scale assembly of the giantPleurodeles waltlgenome.</title>
        <authorList>
            <person name="Brown T."/>
            <person name="Elewa A."/>
            <person name="Iarovenko S."/>
            <person name="Subramanian E."/>
            <person name="Araus A.J."/>
            <person name="Petzold A."/>
            <person name="Susuki M."/>
            <person name="Suzuki K.-i.T."/>
            <person name="Hayashi T."/>
            <person name="Toyoda A."/>
            <person name="Oliveira C."/>
            <person name="Osipova E."/>
            <person name="Leigh N.D."/>
            <person name="Simon A."/>
            <person name="Yun M.H."/>
        </authorList>
    </citation>
    <scope>NUCLEOTIDE SEQUENCE</scope>
    <source>
        <strain evidence="2">20211129_DDA</strain>
        <tissue evidence="2">Liver</tissue>
    </source>
</reference>
<evidence type="ECO:0000313" key="2">
    <source>
        <dbReference type="EMBL" id="KAJ1168188.1"/>
    </source>
</evidence>